<evidence type="ECO:0000313" key="3">
    <source>
        <dbReference type="Proteomes" id="UP000277294"/>
    </source>
</evidence>
<organism evidence="2 3">
    <name type="scientific">Pigmentiphaga humi</name>
    <dbReference type="NCBI Taxonomy" id="2478468"/>
    <lineage>
        <taxon>Bacteria</taxon>
        <taxon>Pseudomonadati</taxon>
        <taxon>Pseudomonadota</taxon>
        <taxon>Betaproteobacteria</taxon>
        <taxon>Burkholderiales</taxon>
        <taxon>Alcaligenaceae</taxon>
        <taxon>Pigmentiphaga</taxon>
    </lineage>
</organism>
<dbReference type="InterPro" id="IPR001387">
    <property type="entry name" value="Cro/C1-type_HTH"/>
</dbReference>
<keyword evidence="3" id="KW-1185">Reference proteome</keyword>
<dbReference type="SMART" id="SM00530">
    <property type="entry name" value="HTH_XRE"/>
    <property type="match status" value="1"/>
</dbReference>
<gene>
    <name evidence="2" type="ORF">PIGHUM_04466</name>
</gene>
<dbReference type="Gene3D" id="1.10.260.40">
    <property type="entry name" value="lambda repressor-like DNA-binding domains"/>
    <property type="match status" value="1"/>
</dbReference>
<evidence type="ECO:0000259" key="1">
    <source>
        <dbReference type="PROSITE" id="PS50943"/>
    </source>
</evidence>
<protein>
    <submittedName>
        <fullName evidence="2">Helix-turn-helix domain protein</fullName>
    </submittedName>
</protein>
<dbReference type="AlphaFoldDB" id="A0A3P4B7S8"/>
<name>A0A3P4B7S8_9BURK</name>
<dbReference type="PROSITE" id="PS50943">
    <property type="entry name" value="HTH_CROC1"/>
    <property type="match status" value="1"/>
</dbReference>
<dbReference type="OrthoDB" id="9090778at2"/>
<accession>A0A3P4B7S8</accession>
<sequence>MAERKSAPSTRMEQAAAVRTIGARMRQARELCNLSQSAAAKRLGYSNSSKLSKVEGATDTNSVPLWLITRAAKVYDVSVDFLFGVNDDWEVGARMTQEREVSAWLWEAMEKARLRDVATLKKLHDKLEAMGESTAMMLETTGDASAALARFIELNPGFEDMPGGARLMSSVGRANGAAKGVKVKLERFRMECKMAASDTLQQSLPLWDED</sequence>
<dbReference type="Pfam" id="PF13560">
    <property type="entry name" value="HTH_31"/>
    <property type="match status" value="1"/>
</dbReference>
<dbReference type="SUPFAM" id="SSF47413">
    <property type="entry name" value="lambda repressor-like DNA-binding domains"/>
    <property type="match status" value="1"/>
</dbReference>
<dbReference type="RefSeq" id="WP_124081934.1">
    <property type="nucleotide sequence ID" value="NZ_UWPJ01000039.1"/>
</dbReference>
<reference evidence="2 3" key="1">
    <citation type="submission" date="2018-10" db="EMBL/GenBank/DDBJ databases">
        <authorList>
            <person name="Criscuolo A."/>
        </authorList>
    </citation>
    <scope>NUCLEOTIDE SEQUENCE [LARGE SCALE GENOMIC DNA]</scope>
    <source>
        <strain evidence="2">DnA1</strain>
    </source>
</reference>
<dbReference type="GO" id="GO:0003677">
    <property type="term" value="F:DNA binding"/>
    <property type="evidence" value="ECO:0007669"/>
    <property type="project" value="InterPro"/>
</dbReference>
<dbReference type="EMBL" id="UWPJ01000039">
    <property type="protein sequence ID" value="VCU72367.1"/>
    <property type="molecule type" value="Genomic_DNA"/>
</dbReference>
<dbReference type="CDD" id="cd00093">
    <property type="entry name" value="HTH_XRE"/>
    <property type="match status" value="1"/>
</dbReference>
<dbReference type="Proteomes" id="UP000277294">
    <property type="component" value="Unassembled WGS sequence"/>
</dbReference>
<dbReference type="InterPro" id="IPR010982">
    <property type="entry name" value="Lambda_DNA-bd_dom_sf"/>
</dbReference>
<feature type="domain" description="HTH cro/C1-type" evidence="1">
    <location>
        <begin position="25"/>
        <end position="82"/>
    </location>
</feature>
<proteinExistence type="predicted"/>
<evidence type="ECO:0000313" key="2">
    <source>
        <dbReference type="EMBL" id="VCU72367.1"/>
    </source>
</evidence>